<proteinExistence type="predicted"/>
<evidence type="ECO:0000313" key="3">
    <source>
        <dbReference type="EMBL" id="TCC91688.1"/>
    </source>
</evidence>
<evidence type="ECO:0000256" key="1">
    <source>
        <dbReference type="ARBA" id="ARBA00004613"/>
    </source>
</evidence>
<reference evidence="3 4" key="1">
    <citation type="submission" date="2019-02" db="EMBL/GenBank/DDBJ databases">
        <title>Pedobacter sp. RP-1-13 sp. nov., isolated from Arctic soil.</title>
        <authorList>
            <person name="Dahal R.H."/>
        </authorList>
    </citation>
    <scope>NUCLEOTIDE SEQUENCE [LARGE SCALE GENOMIC DNA]</scope>
    <source>
        <strain evidence="3 4">RP-1-13</strain>
    </source>
</reference>
<dbReference type="OrthoDB" id="1262362at2"/>
<organism evidence="3 4">
    <name type="scientific">Pedobacter frigiditerrae</name>
    <dbReference type="NCBI Taxonomy" id="2530452"/>
    <lineage>
        <taxon>Bacteria</taxon>
        <taxon>Pseudomonadati</taxon>
        <taxon>Bacteroidota</taxon>
        <taxon>Sphingobacteriia</taxon>
        <taxon>Sphingobacteriales</taxon>
        <taxon>Sphingobacteriaceae</taxon>
        <taxon>Pedobacter</taxon>
    </lineage>
</organism>
<gene>
    <name evidence="3" type="ORF">EZ428_07985</name>
</gene>
<dbReference type="InterPro" id="IPR019778">
    <property type="entry name" value="Class_I_Hydrophobin_CS"/>
</dbReference>
<dbReference type="EMBL" id="SJSK01000002">
    <property type="protein sequence ID" value="TCC91688.1"/>
    <property type="molecule type" value="Genomic_DNA"/>
</dbReference>
<dbReference type="Proteomes" id="UP000292884">
    <property type="component" value="Unassembled WGS sequence"/>
</dbReference>
<sequence>MKKMNLLSKAEMKRVLGGNEDLPVEEGFDCKKVGSACTGNVQCCSNVCKTDGSATTGASCASA</sequence>
<keyword evidence="4" id="KW-1185">Reference proteome</keyword>
<dbReference type="GO" id="GO:0005199">
    <property type="term" value="F:structural constituent of cell wall"/>
    <property type="evidence" value="ECO:0007669"/>
    <property type="project" value="InterPro"/>
</dbReference>
<dbReference type="GO" id="GO:0005576">
    <property type="term" value="C:extracellular region"/>
    <property type="evidence" value="ECO:0007669"/>
    <property type="project" value="UniProtKB-SubCell"/>
</dbReference>
<protein>
    <recommendedName>
        <fullName evidence="5">Bacteriocin-type signal sequence-containing protein</fullName>
    </recommendedName>
</protein>
<comment type="caution">
    <text evidence="3">The sequence shown here is derived from an EMBL/GenBank/DDBJ whole genome shotgun (WGS) entry which is preliminary data.</text>
</comment>
<evidence type="ECO:0000256" key="2">
    <source>
        <dbReference type="ARBA" id="ARBA00022525"/>
    </source>
</evidence>
<evidence type="ECO:0000313" key="4">
    <source>
        <dbReference type="Proteomes" id="UP000292884"/>
    </source>
</evidence>
<comment type="subcellular location">
    <subcellularLocation>
        <location evidence="1">Secreted</location>
    </subcellularLocation>
</comment>
<name>A0A4R0MWS9_9SPHI</name>
<dbReference type="RefSeq" id="WP_131552629.1">
    <property type="nucleotide sequence ID" value="NZ_SJSK01000002.1"/>
</dbReference>
<evidence type="ECO:0008006" key="5">
    <source>
        <dbReference type="Google" id="ProtNLM"/>
    </source>
</evidence>
<dbReference type="AlphaFoldDB" id="A0A4R0MWS9"/>
<dbReference type="PROSITE" id="PS00956">
    <property type="entry name" value="HYDROPHOBIN"/>
    <property type="match status" value="1"/>
</dbReference>
<accession>A0A4R0MWS9</accession>
<keyword evidence="2" id="KW-0964">Secreted</keyword>